<organism evidence="3 4">
    <name type="scientific">Flavivirga eckloniae</name>
    <dbReference type="NCBI Taxonomy" id="1803846"/>
    <lineage>
        <taxon>Bacteria</taxon>
        <taxon>Pseudomonadati</taxon>
        <taxon>Bacteroidota</taxon>
        <taxon>Flavobacteriia</taxon>
        <taxon>Flavobacteriales</taxon>
        <taxon>Flavobacteriaceae</taxon>
        <taxon>Flavivirga</taxon>
    </lineage>
</organism>
<feature type="domain" description="Right handed beta helix" evidence="2">
    <location>
        <begin position="203"/>
        <end position="382"/>
    </location>
</feature>
<dbReference type="OrthoDB" id="1391467at2"/>
<evidence type="ECO:0000259" key="2">
    <source>
        <dbReference type="Pfam" id="PF13229"/>
    </source>
</evidence>
<sequence length="478" mass="52202">MKRIHSIMPLLVIHLILIGCSSSDNTEPEPKTITPPKLITVEPIACEECTYVVKADQSKIDGSELNLKAGDIICLDGNITYRDLTFVNIKGSPNAPIIIKNCGEKVAAVVPASGRPFGVKFQKSQHIKLLGNGGGGDYGIKISTDNGFFLTMQTYTTDFEIAGVEIAGPNERAGFAGIGVKTSPYEDCDNFTDPTRSFWIMRNVTIHNNYIHGTGGEGMYIGHGFYNGRTESHCSERTYSHSIKGLRIYDNRIENVGLDGIQIKNADEDVAVYNNYINGYAMDNRNAHDKGAHDEGILIGAGTTGKFYNNTIINGGTGIFVHGMGNLDIYNNVIIDAYDYAFFAAGGPSVFRFSDGYFNIFNNTFHNTGERTFAFFNGSSDIEKGGLKRLKNNIFVAPNATEYVRKGAALDSSNNVFTKDIKFFQFTDFSSNDLSITSGSPAIDNGEDLNDFGISDDISGTKRPQGNGFDLGAYEFKL</sequence>
<dbReference type="InterPro" id="IPR006626">
    <property type="entry name" value="PbH1"/>
</dbReference>
<dbReference type="EMBL" id="CP025791">
    <property type="protein sequence ID" value="AUP78775.1"/>
    <property type="molecule type" value="Genomic_DNA"/>
</dbReference>
<dbReference type="SMART" id="SM00710">
    <property type="entry name" value="PbH1"/>
    <property type="match status" value="8"/>
</dbReference>
<dbReference type="Pfam" id="PF13229">
    <property type="entry name" value="Beta_helix"/>
    <property type="match status" value="1"/>
</dbReference>
<evidence type="ECO:0000256" key="1">
    <source>
        <dbReference type="SAM" id="SignalP"/>
    </source>
</evidence>
<gene>
    <name evidence="3" type="ORF">C1H87_08710</name>
</gene>
<keyword evidence="4" id="KW-1185">Reference proteome</keyword>
<accession>A0A2K9PP10</accession>
<keyword evidence="1" id="KW-0732">Signal</keyword>
<dbReference type="InterPro" id="IPR059226">
    <property type="entry name" value="Choice_anch_Q_dom"/>
</dbReference>
<protein>
    <recommendedName>
        <fullName evidence="2">Right handed beta helix domain-containing protein</fullName>
    </recommendedName>
</protein>
<evidence type="ECO:0000313" key="3">
    <source>
        <dbReference type="EMBL" id="AUP78775.1"/>
    </source>
</evidence>
<dbReference type="AlphaFoldDB" id="A0A2K9PP10"/>
<reference evidence="3 4" key="1">
    <citation type="submission" date="2018-01" db="EMBL/GenBank/DDBJ databases">
        <title>Complete genome sequence of Flavivirga eckloniae ECD14 isolated from seaweed Ecklonia cava.</title>
        <authorList>
            <person name="Lee J.H."/>
            <person name="Baik K.S."/>
            <person name="Seong C.N."/>
        </authorList>
    </citation>
    <scope>NUCLEOTIDE SEQUENCE [LARGE SCALE GENOMIC DNA]</scope>
    <source>
        <strain evidence="3 4">ECD14</strain>
    </source>
</reference>
<dbReference type="PROSITE" id="PS51257">
    <property type="entry name" value="PROKAR_LIPOPROTEIN"/>
    <property type="match status" value="1"/>
</dbReference>
<dbReference type="Gene3D" id="2.160.20.10">
    <property type="entry name" value="Single-stranded right-handed beta-helix, Pectin lyase-like"/>
    <property type="match status" value="1"/>
</dbReference>
<dbReference type="SUPFAM" id="SSF51126">
    <property type="entry name" value="Pectin lyase-like"/>
    <property type="match status" value="1"/>
</dbReference>
<dbReference type="InterPro" id="IPR012334">
    <property type="entry name" value="Pectin_lyas_fold"/>
</dbReference>
<feature type="chain" id="PRO_5014733339" description="Right handed beta helix domain-containing protein" evidence="1">
    <location>
        <begin position="27"/>
        <end position="478"/>
    </location>
</feature>
<dbReference type="NCBIfam" id="NF041518">
    <property type="entry name" value="choice_anch_Q"/>
    <property type="match status" value="1"/>
</dbReference>
<dbReference type="Proteomes" id="UP000235826">
    <property type="component" value="Chromosome"/>
</dbReference>
<dbReference type="KEGG" id="fek:C1H87_08710"/>
<dbReference type="RefSeq" id="WP_102755430.1">
    <property type="nucleotide sequence ID" value="NZ_CP025791.1"/>
</dbReference>
<proteinExistence type="predicted"/>
<evidence type="ECO:0000313" key="4">
    <source>
        <dbReference type="Proteomes" id="UP000235826"/>
    </source>
</evidence>
<name>A0A2K9PP10_9FLAO</name>
<dbReference type="InterPro" id="IPR039448">
    <property type="entry name" value="Beta_helix"/>
</dbReference>
<dbReference type="InterPro" id="IPR011050">
    <property type="entry name" value="Pectin_lyase_fold/virulence"/>
</dbReference>
<feature type="signal peptide" evidence="1">
    <location>
        <begin position="1"/>
        <end position="26"/>
    </location>
</feature>